<gene>
    <name evidence="2" type="ORF">APLA_LOCUS2352</name>
</gene>
<dbReference type="AlphaFoldDB" id="A0A8S0YY77"/>
<dbReference type="Proteomes" id="UP000494106">
    <property type="component" value="Unassembled WGS sequence"/>
</dbReference>
<comment type="caution">
    <text evidence="2">The sequence shown here is derived from an EMBL/GenBank/DDBJ whole genome shotgun (WGS) entry which is preliminary data.</text>
</comment>
<feature type="region of interest" description="Disordered" evidence="1">
    <location>
        <begin position="38"/>
        <end position="63"/>
    </location>
</feature>
<evidence type="ECO:0000313" key="2">
    <source>
        <dbReference type="EMBL" id="CAB3225118.1"/>
    </source>
</evidence>
<name>A0A8S0YY77_ARCPL</name>
<evidence type="ECO:0000313" key="3">
    <source>
        <dbReference type="Proteomes" id="UP000494106"/>
    </source>
</evidence>
<proteinExistence type="predicted"/>
<sequence length="90" mass="10006">MSDVTEIEGYTIVLIKLLREDISPDEVDDSDPIIVTANSGGTIGLNPDTQKDNKTKGGKIKRPRDKHRENFIPKGAIIRRGRVYMSNAPE</sequence>
<reference evidence="2 3" key="1">
    <citation type="submission" date="2020-04" db="EMBL/GenBank/DDBJ databases">
        <authorList>
            <person name="Wallbank WR R."/>
            <person name="Pardo Diaz C."/>
            <person name="Kozak K."/>
            <person name="Martin S."/>
            <person name="Jiggins C."/>
            <person name="Moest M."/>
            <person name="Warren A I."/>
            <person name="Byers J.R.P. K."/>
            <person name="Montejo-Kovacevich G."/>
            <person name="Yen C E."/>
        </authorList>
    </citation>
    <scope>NUCLEOTIDE SEQUENCE [LARGE SCALE GENOMIC DNA]</scope>
</reference>
<evidence type="ECO:0000256" key="1">
    <source>
        <dbReference type="SAM" id="MobiDB-lite"/>
    </source>
</evidence>
<accession>A0A8S0YY77</accession>
<dbReference type="OrthoDB" id="7332052at2759"/>
<protein>
    <submittedName>
        <fullName evidence="2">Uncharacterized protein</fullName>
    </submittedName>
</protein>
<keyword evidence="3" id="KW-1185">Reference proteome</keyword>
<dbReference type="EMBL" id="CADEBC010000205">
    <property type="protein sequence ID" value="CAB3225118.1"/>
    <property type="molecule type" value="Genomic_DNA"/>
</dbReference>
<organism evidence="2 3">
    <name type="scientific">Arctia plantaginis</name>
    <name type="common">Wood tiger moth</name>
    <name type="synonym">Phalaena plantaginis</name>
    <dbReference type="NCBI Taxonomy" id="874455"/>
    <lineage>
        <taxon>Eukaryota</taxon>
        <taxon>Metazoa</taxon>
        <taxon>Ecdysozoa</taxon>
        <taxon>Arthropoda</taxon>
        <taxon>Hexapoda</taxon>
        <taxon>Insecta</taxon>
        <taxon>Pterygota</taxon>
        <taxon>Neoptera</taxon>
        <taxon>Endopterygota</taxon>
        <taxon>Lepidoptera</taxon>
        <taxon>Glossata</taxon>
        <taxon>Ditrysia</taxon>
        <taxon>Noctuoidea</taxon>
        <taxon>Erebidae</taxon>
        <taxon>Arctiinae</taxon>
        <taxon>Arctia</taxon>
    </lineage>
</organism>